<proteinExistence type="inferred from homology"/>
<dbReference type="FunFam" id="3.40.190.80:FF:000002">
    <property type="entry name" value="Inositol-1-monophosphatase"/>
    <property type="match status" value="1"/>
</dbReference>
<feature type="binding site" evidence="7">
    <location>
        <position position="213"/>
    </location>
    <ligand>
        <name>Mg(2+)</name>
        <dbReference type="ChEBI" id="CHEBI:18420"/>
        <label>1</label>
        <note>catalytic</note>
    </ligand>
</feature>
<dbReference type="GO" id="GO:0008934">
    <property type="term" value="F:inositol monophosphate 1-phosphatase activity"/>
    <property type="evidence" value="ECO:0007669"/>
    <property type="project" value="InterPro"/>
</dbReference>
<dbReference type="Pfam" id="PF00459">
    <property type="entry name" value="Inositol_P"/>
    <property type="match status" value="1"/>
</dbReference>
<dbReference type="Gene3D" id="3.40.190.80">
    <property type="match status" value="1"/>
</dbReference>
<dbReference type="GO" id="GO:0046854">
    <property type="term" value="P:phosphatidylinositol phosphate biosynthetic process"/>
    <property type="evidence" value="ECO:0007669"/>
    <property type="project" value="InterPro"/>
</dbReference>
<keyword evidence="6 7" id="KW-0460">Magnesium</keyword>
<dbReference type="PANTHER" id="PTHR20854:SF4">
    <property type="entry name" value="INOSITOL-1-MONOPHOSPHATASE-RELATED"/>
    <property type="match status" value="1"/>
</dbReference>
<evidence type="ECO:0000256" key="5">
    <source>
        <dbReference type="ARBA" id="ARBA00022801"/>
    </source>
</evidence>
<feature type="binding site" evidence="7">
    <location>
        <position position="69"/>
    </location>
    <ligand>
        <name>Mg(2+)</name>
        <dbReference type="ChEBI" id="CHEBI:18420"/>
        <label>1</label>
        <note>catalytic</note>
    </ligand>
</feature>
<reference evidence="9 10" key="1">
    <citation type="submission" date="2020-10" db="EMBL/GenBank/DDBJ databases">
        <title>Connecting structure to function with the recovery of over 1000 high-quality activated sludge metagenome-assembled genomes encoding full-length rRNA genes using long-read sequencing.</title>
        <authorList>
            <person name="Singleton C.M."/>
            <person name="Petriglieri F."/>
            <person name="Kristensen J.M."/>
            <person name="Kirkegaard R.H."/>
            <person name="Michaelsen T.Y."/>
            <person name="Andersen M.H."/>
            <person name="Karst S.M."/>
            <person name="Dueholm M.S."/>
            <person name="Nielsen P.H."/>
            <person name="Albertsen M."/>
        </authorList>
    </citation>
    <scope>NUCLEOTIDE SEQUENCE [LARGE SCALE GENOMIC DNA]</scope>
    <source>
        <strain evidence="9">Ribe_18-Q3-R11-54_MAXAC.273</strain>
    </source>
</reference>
<dbReference type="EC" id="3.1.3.25" evidence="8"/>
<feature type="binding site" evidence="7">
    <location>
        <position position="85"/>
    </location>
    <ligand>
        <name>Mg(2+)</name>
        <dbReference type="ChEBI" id="CHEBI:18420"/>
        <label>1</label>
        <note>catalytic</note>
    </ligand>
</feature>
<evidence type="ECO:0000256" key="1">
    <source>
        <dbReference type="ARBA" id="ARBA00001033"/>
    </source>
</evidence>
<dbReference type="Proteomes" id="UP000808337">
    <property type="component" value="Unassembled WGS sequence"/>
</dbReference>
<dbReference type="GO" id="GO:0007165">
    <property type="term" value="P:signal transduction"/>
    <property type="evidence" value="ECO:0007669"/>
    <property type="project" value="TreeGrafter"/>
</dbReference>
<feature type="binding site" evidence="7">
    <location>
        <position position="87"/>
    </location>
    <ligand>
        <name>Mg(2+)</name>
        <dbReference type="ChEBI" id="CHEBI:18420"/>
        <label>1</label>
        <note>catalytic</note>
    </ligand>
</feature>
<protein>
    <recommendedName>
        <fullName evidence="8">Inositol-1-monophosphatase</fullName>
        <ecNumber evidence="8">3.1.3.25</ecNumber>
    </recommendedName>
</protein>
<evidence type="ECO:0000256" key="3">
    <source>
        <dbReference type="ARBA" id="ARBA00009759"/>
    </source>
</evidence>
<dbReference type="Gene3D" id="3.30.540.10">
    <property type="entry name" value="Fructose-1,6-Bisphosphatase, subunit A, domain 1"/>
    <property type="match status" value="1"/>
</dbReference>
<evidence type="ECO:0000256" key="2">
    <source>
        <dbReference type="ARBA" id="ARBA00001946"/>
    </source>
</evidence>
<evidence type="ECO:0000256" key="7">
    <source>
        <dbReference type="PIRSR" id="PIRSR600760-2"/>
    </source>
</evidence>
<dbReference type="AlphaFoldDB" id="A0A9D7XTS3"/>
<evidence type="ECO:0000313" key="9">
    <source>
        <dbReference type="EMBL" id="MBK9982947.1"/>
    </source>
</evidence>
<evidence type="ECO:0000256" key="4">
    <source>
        <dbReference type="ARBA" id="ARBA00022723"/>
    </source>
</evidence>
<comment type="cofactor">
    <cofactor evidence="2 7 8">
        <name>Mg(2+)</name>
        <dbReference type="ChEBI" id="CHEBI:18420"/>
    </cofactor>
</comment>
<feature type="binding site" evidence="7">
    <location>
        <position position="88"/>
    </location>
    <ligand>
        <name>Mg(2+)</name>
        <dbReference type="ChEBI" id="CHEBI:18420"/>
        <label>1</label>
        <note>catalytic</note>
    </ligand>
</feature>
<dbReference type="PANTHER" id="PTHR20854">
    <property type="entry name" value="INOSITOL MONOPHOSPHATASE"/>
    <property type="match status" value="1"/>
</dbReference>
<dbReference type="FunFam" id="3.30.540.10:FF:000003">
    <property type="entry name" value="Inositol-1-monophosphatase"/>
    <property type="match status" value="1"/>
</dbReference>
<comment type="catalytic activity">
    <reaction evidence="1 8">
        <text>a myo-inositol phosphate + H2O = myo-inositol + phosphate</text>
        <dbReference type="Rhea" id="RHEA:24056"/>
        <dbReference type="ChEBI" id="CHEBI:15377"/>
        <dbReference type="ChEBI" id="CHEBI:17268"/>
        <dbReference type="ChEBI" id="CHEBI:43474"/>
        <dbReference type="ChEBI" id="CHEBI:84139"/>
        <dbReference type="EC" id="3.1.3.25"/>
    </reaction>
</comment>
<comment type="caution">
    <text evidence="9">The sequence shown here is derived from an EMBL/GenBank/DDBJ whole genome shotgun (WGS) entry which is preliminary data.</text>
</comment>
<dbReference type="GO" id="GO:0006020">
    <property type="term" value="P:inositol metabolic process"/>
    <property type="evidence" value="ECO:0007669"/>
    <property type="project" value="TreeGrafter"/>
</dbReference>
<dbReference type="CDD" id="cd01639">
    <property type="entry name" value="IMPase"/>
    <property type="match status" value="1"/>
</dbReference>
<dbReference type="InterPro" id="IPR000760">
    <property type="entry name" value="Inositol_monophosphatase-like"/>
</dbReference>
<keyword evidence="5 8" id="KW-0378">Hydrolase</keyword>
<dbReference type="SUPFAM" id="SSF56655">
    <property type="entry name" value="Carbohydrate phosphatase"/>
    <property type="match status" value="1"/>
</dbReference>
<gene>
    <name evidence="9" type="ORF">IPP15_11090</name>
</gene>
<dbReference type="EMBL" id="JADKGY010000008">
    <property type="protein sequence ID" value="MBK9982947.1"/>
    <property type="molecule type" value="Genomic_DNA"/>
</dbReference>
<dbReference type="InterPro" id="IPR022337">
    <property type="entry name" value="Inositol_monophosphatase_SuhB"/>
</dbReference>
<evidence type="ECO:0000256" key="6">
    <source>
        <dbReference type="ARBA" id="ARBA00022842"/>
    </source>
</evidence>
<dbReference type="GO" id="GO:0046872">
    <property type="term" value="F:metal ion binding"/>
    <property type="evidence" value="ECO:0007669"/>
    <property type="project" value="UniProtKB-KW"/>
</dbReference>
<comment type="similarity">
    <text evidence="3 8">Belongs to the inositol monophosphatase superfamily.</text>
</comment>
<dbReference type="InterPro" id="IPR033942">
    <property type="entry name" value="IMPase"/>
</dbReference>
<keyword evidence="4 7" id="KW-0479">Metal-binding</keyword>
<evidence type="ECO:0000313" key="10">
    <source>
        <dbReference type="Proteomes" id="UP000808337"/>
    </source>
</evidence>
<dbReference type="PROSITE" id="PS00630">
    <property type="entry name" value="IMP_2"/>
    <property type="match status" value="1"/>
</dbReference>
<evidence type="ECO:0000256" key="8">
    <source>
        <dbReference type="RuleBase" id="RU364068"/>
    </source>
</evidence>
<dbReference type="PRINTS" id="PR01959">
    <property type="entry name" value="SBIMPHPHTASE"/>
</dbReference>
<name>A0A9D7XTS3_9BACT</name>
<sequence>MDIRLILDDVLKVAAEAADFIHSQAGKVTEQDVEIKSRNSLVSYVDKEAEKILVTGLSKIIDGSGFITEEETVNQQKSEYTWIIDPLDGTTNFLQQIPCYSVSIGLMHDDVLVLGIVRDVERNETFYAWKGGGAWCNGKRIQVSARTEVSDAVVATGFPYASRDVVPQLMSVFDYFLKHARGIRRLGSAAIDLAYVACGRFDAYYETTLNPWDIAGGIIIVEEAGGVVTGFSGKSDMLKTGRIIAAPPAIHQSILENINTKFNP</sequence>
<organism evidence="9 10">
    <name type="scientific">Candidatus Opimibacter skivensis</name>
    <dbReference type="NCBI Taxonomy" id="2982028"/>
    <lineage>
        <taxon>Bacteria</taxon>
        <taxon>Pseudomonadati</taxon>
        <taxon>Bacteroidota</taxon>
        <taxon>Saprospiria</taxon>
        <taxon>Saprospirales</taxon>
        <taxon>Saprospiraceae</taxon>
        <taxon>Candidatus Opimibacter</taxon>
    </lineage>
</organism>
<dbReference type="InterPro" id="IPR020550">
    <property type="entry name" value="Inositol_monophosphatase_CS"/>
</dbReference>
<accession>A0A9D7XTS3</accession>
<dbReference type="PRINTS" id="PR00377">
    <property type="entry name" value="IMPHPHTASES"/>
</dbReference>